<organism evidence="7 8">
    <name type="scientific">Paenibacillus alginolyticus</name>
    <dbReference type="NCBI Taxonomy" id="59839"/>
    <lineage>
        <taxon>Bacteria</taxon>
        <taxon>Bacillati</taxon>
        <taxon>Bacillota</taxon>
        <taxon>Bacilli</taxon>
        <taxon>Bacillales</taxon>
        <taxon>Paenibacillaceae</taxon>
        <taxon>Paenibacillus</taxon>
    </lineage>
</organism>
<dbReference type="PROSITE" id="PS51257">
    <property type="entry name" value="PROKAR_LIPOPROTEIN"/>
    <property type="match status" value="1"/>
</dbReference>
<dbReference type="PANTHER" id="PTHR30024:SF47">
    <property type="entry name" value="TAURINE-BINDING PERIPLASMIC PROTEIN"/>
    <property type="match status" value="1"/>
</dbReference>
<evidence type="ECO:0000313" key="8">
    <source>
        <dbReference type="Proteomes" id="UP001527099"/>
    </source>
</evidence>
<dbReference type="RefSeq" id="WP_029198324.1">
    <property type="nucleotide sequence ID" value="NZ_JAMDMW010000064.1"/>
</dbReference>
<dbReference type="EMBL" id="JAMDMX010000017">
    <property type="protein sequence ID" value="MCY9692655.1"/>
    <property type="molecule type" value="Genomic_DNA"/>
</dbReference>
<dbReference type="Pfam" id="PF09084">
    <property type="entry name" value="NMT1"/>
    <property type="match status" value="1"/>
</dbReference>
<evidence type="ECO:0000256" key="1">
    <source>
        <dbReference type="ARBA" id="ARBA00004418"/>
    </source>
</evidence>
<dbReference type="Proteomes" id="UP001527099">
    <property type="component" value="Unassembled WGS sequence"/>
</dbReference>
<feature type="region of interest" description="Disordered" evidence="4">
    <location>
        <begin position="30"/>
        <end position="53"/>
    </location>
</feature>
<protein>
    <submittedName>
        <fullName evidence="7">ABC transporter substrate-binding protein</fullName>
    </submittedName>
</protein>
<dbReference type="InterPro" id="IPR015168">
    <property type="entry name" value="SsuA/THI5"/>
</dbReference>
<comment type="caution">
    <text evidence="7">The sequence shown here is derived from an EMBL/GenBank/DDBJ whole genome shotgun (WGS) entry which is preliminary data.</text>
</comment>
<feature type="domain" description="SsuA/THI5-like" evidence="6">
    <location>
        <begin position="69"/>
        <end position="271"/>
    </location>
</feature>
<name>A0ABT4G8Z1_9BACL</name>
<evidence type="ECO:0000256" key="3">
    <source>
        <dbReference type="ARBA" id="ARBA00022729"/>
    </source>
</evidence>
<dbReference type="SUPFAM" id="SSF53850">
    <property type="entry name" value="Periplasmic binding protein-like II"/>
    <property type="match status" value="1"/>
</dbReference>
<keyword evidence="8" id="KW-1185">Reference proteome</keyword>
<dbReference type="Gene3D" id="3.40.190.10">
    <property type="entry name" value="Periplasmic binding protein-like II"/>
    <property type="match status" value="2"/>
</dbReference>
<dbReference type="PANTHER" id="PTHR30024">
    <property type="entry name" value="ALIPHATIC SULFONATES-BINDING PROTEIN-RELATED"/>
    <property type="match status" value="1"/>
</dbReference>
<comment type="subcellular location">
    <subcellularLocation>
        <location evidence="1">Periplasm</location>
    </subcellularLocation>
</comment>
<evidence type="ECO:0000256" key="2">
    <source>
        <dbReference type="ARBA" id="ARBA00010742"/>
    </source>
</evidence>
<comment type="similarity">
    <text evidence="2">Belongs to the bacterial solute-binding protein SsuA/TauA family.</text>
</comment>
<evidence type="ECO:0000313" key="7">
    <source>
        <dbReference type="EMBL" id="MCY9692655.1"/>
    </source>
</evidence>
<reference evidence="7 8" key="1">
    <citation type="submission" date="2022-05" db="EMBL/GenBank/DDBJ databases">
        <title>Genome Sequencing of Bee-Associated Microbes.</title>
        <authorList>
            <person name="Dunlap C."/>
        </authorList>
    </citation>
    <scope>NUCLEOTIDE SEQUENCE [LARGE SCALE GENOMIC DNA]</scope>
    <source>
        <strain evidence="7 8">NRRL B-14421</strain>
    </source>
</reference>
<keyword evidence="3 5" id="KW-0732">Signal</keyword>
<feature type="signal peptide" evidence="5">
    <location>
        <begin position="1"/>
        <end position="24"/>
    </location>
</feature>
<accession>A0ABT4G8Z1</accession>
<proteinExistence type="inferred from homology"/>
<evidence type="ECO:0000256" key="5">
    <source>
        <dbReference type="SAM" id="SignalP"/>
    </source>
</evidence>
<feature type="compositionally biased region" description="Polar residues" evidence="4">
    <location>
        <begin position="30"/>
        <end position="45"/>
    </location>
</feature>
<feature type="chain" id="PRO_5046037201" evidence="5">
    <location>
        <begin position="25"/>
        <end position="346"/>
    </location>
</feature>
<gene>
    <name evidence="7" type="ORF">M5X19_07060</name>
</gene>
<evidence type="ECO:0000259" key="6">
    <source>
        <dbReference type="Pfam" id="PF09084"/>
    </source>
</evidence>
<sequence length="346" mass="36952">MKKSFGKAAFVFLFVMLIALTGCGKDNNSSASGAGVNTSKPTGAQQADAKPKDQPLQELTVATVGDTAVFGPIYYALEKDIWAKYGLKVKRVSLDAGASVAALISGDAHIVLAGPNIVDSALKTDKVRVIGTYGQIALSLYAKNINKLEEVKGKTIGATSPGGAIDYVARTMIRAIGMQQGKDVKVLYTGSNQANLAAISEGKIEAGVISPPTTIQAEQMGLKNVANLNEVKGVLGLYGVMGVNQPYAEKNPQAIENFMKAYAEASKLMRTDKEASKAAIEKYTKSTDEKTLDVSYEAYKNLWPTDLHIPDNEVQFILDELSEKNPAAKTKKPADVVNKRFADAVK</sequence>
<evidence type="ECO:0000256" key="4">
    <source>
        <dbReference type="SAM" id="MobiDB-lite"/>
    </source>
</evidence>